<protein>
    <submittedName>
        <fullName evidence="2">Uncharacterized protein</fullName>
    </submittedName>
</protein>
<gene>
    <name evidence="2" type="ORF">HGRIS_014021</name>
</gene>
<sequence>MLGLRFLVALAGASFVLSAPSNASASVASFCGSNPTAEWRAEAEAHFIANKVQGNLTADREAYAVIQVYYHVVSNSRGQGNIPDSVLTQQLNVLNRIYNNLGLYFQVGQTKRYTRDDWYSTINIDYITQAEVDLKSNRIGGANALNVYFVGQVFRSDCLPEPC</sequence>
<organism evidence="2 3">
    <name type="scientific">Hohenbuehelia grisea</name>
    <dbReference type="NCBI Taxonomy" id="104357"/>
    <lineage>
        <taxon>Eukaryota</taxon>
        <taxon>Fungi</taxon>
        <taxon>Dikarya</taxon>
        <taxon>Basidiomycota</taxon>
        <taxon>Agaricomycotina</taxon>
        <taxon>Agaricomycetes</taxon>
        <taxon>Agaricomycetidae</taxon>
        <taxon>Agaricales</taxon>
        <taxon>Pleurotineae</taxon>
        <taxon>Pleurotaceae</taxon>
        <taxon>Hohenbuehelia</taxon>
    </lineage>
</organism>
<evidence type="ECO:0000256" key="1">
    <source>
        <dbReference type="SAM" id="SignalP"/>
    </source>
</evidence>
<dbReference type="Proteomes" id="UP001556367">
    <property type="component" value="Unassembled WGS sequence"/>
</dbReference>
<name>A0ABR3JU33_9AGAR</name>
<proteinExistence type="predicted"/>
<comment type="caution">
    <text evidence="2">The sequence shown here is derived from an EMBL/GenBank/DDBJ whole genome shotgun (WGS) entry which is preliminary data.</text>
</comment>
<feature type="chain" id="PRO_5046655942" evidence="1">
    <location>
        <begin position="19"/>
        <end position="163"/>
    </location>
</feature>
<keyword evidence="3" id="KW-1185">Reference proteome</keyword>
<feature type="signal peptide" evidence="1">
    <location>
        <begin position="1"/>
        <end position="18"/>
    </location>
</feature>
<dbReference type="EMBL" id="JASNQZ010000003">
    <property type="protein sequence ID" value="KAL0958690.1"/>
    <property type="molecule type" value="Genomic_DNA"/>
</dbReference>
<dbReference type="InterPro" id="IPR024079">
    <property type="entry name" value="MetalloPept_cat_dom_sf"/>
</dbReference>
<evidence type="ECO:0000313" key="3">
    <source>
        <dbReference type="Proteomes" id="UP001556367"/>
    </source>
</evidence>
<dbReference type="Gene3D" id="3.40.390.10">
    <property type="entry name" value="Collagenase (Catalytic Domain)"/>
    <property type="match status" value="1"/>
</dbReference>
<accession>A0ABR3JU33</accession>
<keyword evidence="1" id="KW-0732">Signal</keyword>
<reference evidence="3" key="1">
    <citation type="submission" date="2024-06" db="EMBL/GenBank/DDBJ databases">
        <title>Multi-omics analyses provide insights into the biosynthesis of the anticancer antibiotic pleurotin in Hohenbuehelia grisea.</title>
        <authorList>
            <person name="Weaver J.A."/>
            <person name="Alberti F."/>
        </authorList>
    </citation>
    <scope>NUCLEOTIDE SEQUENCE [LARGE SCALE GENOMIC DNA]</scope>
    <source>
        <strain evidence="3">T-177</strain>
    </source>
</reference>
<evidence type="ECO:0000313" key="2">
    <source>
        <dbReference type="EMBL" id="KAL0958690.1"/>
    </source>
</evidence>